<dbReference type="AlphaFoldDB" id="A0A4C1VPR1"/>
<gene>
    <name evidence="1" type="ORF">EVAR_29094_1</name>
</gene>
<comment type="caution">
    <text evidence="1">The sequence shown here is derived from an EMBL/GenBank/DDBJ whole genome shotgun (WGS) entry which is preliminary data.</text>
</comment>
<dbReference type="EMBL" id="BGZK01000372">
    <property type="protein sequence ID" value="GBP39864.1"/>
    <property type="molecule type" value="Genomic_DNA"/>
</dbReference>
<evidence type="ECO:0000313" key="2">
    <source>
        <dbReference type="Proteomes" id="UP000299102"/>
    </source>
</evidence>
<sequence length="258" mass="28853">MCTRRIHALVRGLTPPSAVNNASDVTFLRQRRVIARKDSTLCSINVDFYSISSLLVHLAKSELDSNLILRSFVLPGQAGSLIAGPLVYRDSETVETSRTVILIKLVGYGRPPSVDMMLTPWRYRSNNFKFTESVCWDSLPTAATLLVAVKAHRHLIPKPLLSLFVTSLFDDTSQNFFIYYKPMAKKLPCEMTHIIGVATPAFHPYIGNMYGVNGDTEGQQPQQNCEAHRGVRTFKGRVVPPKALTRKRSRDTVTEAVM</sequence>
<keyword evidence="2" id="KW-1185">Reference proteome</keyword>
<accession>A0A4C1VPR1</accession>
<protein>
    <submittedName>
        <fullName evidence="1">Uncharacterized protein</fullName>
    </submittedName>
</protein>
<organism evidence="1 2">
    <name type="scientific">Eumeta variegata</name>
    <name type="common">Bagworm moth</name>
    <name type="synonym">Eumeta japonica</name>
    <dbReference type="NCBI Taxonomy" id="151549"/>
    <lineage>
        <taxon>Eukaryota</taxon>
        <taxon>Metazoa</taxon>
        <taxon>Ecdysozoa</taxon>
        <taxon>Arthropoda</taxon>
        <taxon>Hexapoda</taxon>
        <taxon>Insecta</taxon>
        <taxon>Pterygota</taxon>
        <taxon>Neoptera</taxon>
        <taxon>Endopterygota</taxon>
        <taxon>Lepidoptera</taxon>
        <taxon>Glossata</taxon>
        <taxon>Ditrysia</taxon>
        <taxon>Tineoidea</taxon>
        <taxon>Psychidae</taxon>
        <taxon>Oiketicinae</taxon>
        <taxon>Eumeta</taxon>
    </lineage>
</organism>
<name>A0A4C1VPR1_EUMVA</name>
<dbReference type="Proteomes" id="UP000299102">
    <property type="component" value="Unassembled WGS sequence"/>
</dbReference>
<reference evidence="1 2" key="1">
    <citation type="journal article" date="2019" name="Commun. Biol.">
        <title>The bagworm genome reveals a unique fibroin gene that provides high tensile strength.</title>
        <authorList>
            <person name="Kono N."/>
            <person name="Nakamura H."/>
            <person name="Ohtoshi R."/>
            <person name="Tomita M."/>
            <person name="Numata K."/>
            <person name="Arakawa K."/>
        </authorList>
    </citation>
    <scope>NUCLEOTIDE SEQUENCE [LARGE SCALE GENOMIC DNA]</scope>
</reference>
<proteinExistence type="predicted"/>
<evidence type="ECO:0000313" key="1">
    <source>
        <dbReference type="EMBL" id="GBP39864.1"/>
    </source>
</evidence>